<keyword evidence="1" id="KW-0732">Signal</keyword>
<sequence length="278" mass="29294">MQSLFRAIGTIGLAAGLVSPACASVSLAIDGTFLRGSDAVNQAIGGAPINPRFSAGLLLTIDASPLSSSYTMSQKMAYTLSPGGVINGGQKWWGYAINQYDLASESYGIVFDHDRSDAEDPTYPLWSLSSGNTLLILFDWGVVPSSLRFDVTGLFEQHRHATFRGVSTGTRQPFPDEENIVSSLAPSSMENGTIGCSSSAGRETLIASDPGGFQPTTHSSQVSTRCSISIDVARFLADGPPPGTDPVAAVPEPATWAMMICGFMLVGAAMRRRSPLHA</sequence>
<protein>
    <recommendedName>
        <fullName evidence="4">PEP-CTERM protein-sorting domain-containing protein</fullName>
    </recommendedName>
</protein>
<organism evidence="2 3">
    <name type="scientific">Sphingomonas jejuensis</name>
    <dbReference type="NCBI Taxonomy" id="904715"/>
    <lineage>
        <taxon>Bacteria</taxon>
        <taxon>Pseudomonadati</taxon>
        <taxon>Pseudomonadota</taxon>
        <taxon>Alphaproteobacteria</taxon>
        <taxon>Sphingomonadales</taxon>
        <taxon>Sphingomonadaceae</taxon>
        <taxon>Sphingomonas</taxon>
    </lineage>
</organism>
<accession>A0ABX0XPV1</accession>
<proteinExistence type="predicted"/>
<evidence type="ECO:0000256" key="1">
    <source>
        <dbReference type="SAM" id="SignalP"/>
    </source>
</evidence>
<keyword evidence="3" id="KW-1185">Reference proteome</keyword>
<evidence type="ECO:0000313" key="2">
    <source>
        <dbReference type="EMBL" id="NJC34716.1"/>
    </source>
</evidence>
<evidence type="ECO:0008006" key="4">
    <source>
        <dbReference type="Google" id="ProtNLM"/>
    </source>
</evidence>
<reference evidence="2 3" key="1">
    <citation type="submission" date="2020-03" db="EMBL/GenBank/DDBJ databases">
        <title>Genomic Encyclopedia of Type Strains, Phase IV (KMG-IV): sequencing the most valuable type-strain genomes for metagenomic binning, comparative biology and taxonomic classification.</title>
        <authorList>
            <person name="Goeker M."/>
        </authorList>
    </citation>
    <scope>NUCLEOTIDE SEQUENCE [LARGE SCALE GENOMIC DNA]</scope>
    <source>
        <strain evidence="2 3">DSM 27651</strain>
    </source>
</reference>
<dbReference type="Proteomes" id="UP000734218">
    <property type="component" value="Unassembled WGS sequence"/>
</dbReference>
<feature type="chain" id="PRO_5045539234" description="PEP-CTERM protein-sorting domain-containing protein" evidence="1">
    <location>
        <begin position="24"/>
        <end position="278"/>
    </location>
</feature>
<dbReference type="InterPro" id="IPR013424">
    <property type="entry name" value="Ice-binding_C"/>
</dbReference>
<dbReference type="RefSeq" id="WP_245196870.1">
    <property type="nucleotide sequence ID" value="NZ_JAATJE010000002.1"/>
</dbReference>
<name>A0ABX0XPV1_9SPHN</name>
<gene>
    <name evidence="2" type="ORF">GGR88_002230</name>
</gene>
<dbReference type="NCBIfam" id="TIGR02595">
    <property type="entry name" value="PEP_CTERM"/>
    <property type="match status" value="1"/>
</dbReference>
<dbReference type="NCBIfam" id="NF035944">
    <property type="entry name" value="PEPxxWA-CTERM"/>
    <property type="match status" value="1"/>
</dbReference>
<feature type="signal peptide" evidence="1">
    <location>
        <begin position="1"/>
        <end position="23"/>
    </location>
</feature>
<comment type="caution">
    <text evidence="2">The sequence shown here is derived from an EMBL/GenBank/DDBJ whole genome shotgun (WGS) entry which is preliminary data.</text>
</comment>
<dbReference type="EMBL" id="JAATJE010000002">
    <property type="protein sequence ID" value="NJC34716.1"/>
    <property type="molecule type" value="Genomic_DNA"/>
</dbReference>
<evidence type="ECO:0000313" key="3">
    <source>
        <dbReference type="Proteomes" id="UP000734218"/>
    </source>
</evidence>